<dbReference type="GO" id="GO:0046930">
    <property type="term" value="C:pore complex"/>
    <property type="evidence" value="ECO:0007669"/>
    <property type="project" value="UniProtKB-KW"/>
</dbReference>
<keyword evidence="7" id="KW-0732">Signal</keyword>
<evidence type="ECO:0000256" key="9">
    <source>
        <dbReference type="ARBA" id="ARBA00023065"/>
    </source>
</evidence>
<keyword evidence="15" id="KW-1133">Transmembrane helix</keyword>
<dbReference type="InterPro" id="IPR054765">
    <property type="entry name" value="SLBB_dom"/>
</dbReference>
<keyword evidence="4" id="KW-1134">Transmembrane beta strand</keyword>
<dbReference type="PANTHER" id="PTHR33619">
    <property type="entry name" value="POLYSACCHARIDE EXPORT PROTEIN GFCE-RELATED"/>
    <property type="match status" value="1"/>
</dbReference>
<comment type="similarity">
    <text evidence="2">Belongs to the BexD/CtrA/VexA family.</text>
</comment>
<dbReference type="InterPro" id="IPR049712">
    <property type="entry name" value="Poly_export"/>
</dbReference>
<evidence type="ECO:0000259" key="16">
    <source>
        <dbReference type="Pfam" id="PF02563"/>
    </source>
</evidence>
<evidence type="ECO:0000256" key="5">
    <source>
        <dbReference type="ARBA" id="ARBA00022597"/>
    </source>
</evidence>
<feature type="domain" description="Polysaccharide export protein N-terminal" evidence="16">
    <location>
        <begin position="41"/>
        <end position="113"/>
    </location>
</feature>
<evidence type="ECO:0000256" key="7">
    <source>
        <dbReference type="ARBA" id="ARBA00022729"/>
    </source>
</evidence>
<evidence type="ECO:0000256" key="12">
    <source>
        <dbReference type="ARBA" id="ARBA00023139"/>
    </source>
</evidence>
<dbReference type="Gene3D" id="3.30.1950.10">
    <property type="entry name" value="wza like domain"/>
    <property type="match status" value="1"/>
</dbReference>
<dbReference type="Pfam" id="PF02563">
    <property type="entry name" value="Poly_export"/>
    <property type="match status" value="1"/>
</dbReference>
<keyword evidence="14" id="KW-0449">Lipoprotein</keyword>
<protein>
    <submittedName>
        <fullName evidence="18">Polysaccharide export protein</fullName>
    </submittedName>
</protein>
<evidence type="ECO:0000256" key="2">
    <source>
        <dbReference type="ARBA" id="ARBA00009450"/>
    </source>
</evidence>
<accession>A0A445MUW3</accession>
<evidence type="ECO:0000256" key="8">
    <source>
        <dbReference type="ARBA" id="ARBA00023047"/>
    </source>
</evidence>
<evidence type="ECO:0000313" key="18">
    <source>
        <dbReference type="EMBL" id="SPD73192.1"/>
    </source>
</evidence>
<evidence type="ECO:0000256" key="14">
    <source>
        <dbReference type="ARBA" id="ARBA00023288"/>
    </source>
</evidence>
<keyword evidence="8" id="KW-0625">Polysaccharide transport</keyword>
<evidence type="ECO:0000256" key="1">
    <source>
        <dbReference type="ARBA" id="ARBA00004571"/>
    </source>
</evidence>
<proteinExistence type="inferred from homology"/>
<sequence>MINGFKPHIGMHLDKENQVKTKLIYTMFILFFFTICTIAQAAEGSYRIGPGDILEISVWKDENLRRQIVVPPDCVISFPLIGSIEVSGLTAPELKNAIAERLTEYIPDPTVTVLFLQVNSSKAYVIGKVNKPGEFPVSMDTNVMQLLSMAGGLNAFASADKILILRQQDKNTVEIPFNYKQVEKGDKLEQNILIQRGDVVVVP</sequence>
<dbReference type="GO" id="GO:0015288">
    <property type="term" value="F:porin activity"/>
    <property type="evidence" value="ECO:0007669"/>
    <property type="project" value="UniProtKB-KW"/>
</dbReference>
<dbReference type="PANTHER" id="PTHR33619:SF3">
    <property type="entry name" value="POLYSACCHARIDE EXPORT PROTEIN GFCE-RELATED"/>
    <property type="match status" value="1"/>
</dbReference>
<evidence type="ECO:0000259" key="17">
    <source>
        <dbReference type="Pfam" id="PF22461"/>
    </source>
</evidence>
<evidence type="ECO:0000256" key="15">
    <source>
        <dbReference type="SAM" id="Phobius"/>
    </source>
</evidence>
<keyword evidence="6 15" id="KW-0812">Transmembrane</keyword>
<evidence type="ECO:0000256" key="6">
    <source>
        <dbReference type="ARBA" id="ARBA00022692"/>
    </source>
</evidence>
<organism evidence="18">
    <name type="scientific">uncultured Desulfobacterium sp</name>
    <dbReference type="NCBI Taxonomy" id="201089"/>
    <lineage>
        <taxon>Bacteria</taxon>
        <taxon>Pseudomonadati</taxon>
        <taxon>Thermodesulfobacteriota</taxon>
        <taxon>Desulfobacteria</taxon>
        <taxon>Desulfobacterales</taxon>
        <taxon>Desulfobacteriaceae</taxon>
        <taxon>Desulfobacterium</taxon>
        <taxon>environmental samples</taxon>
    </lineage>
</organism>
<evidence type="ECO:0000256" key="4">
    <source>
        <dbReference type="ARBA" id="ARBA00022452"/>
    </source>
</evidence>
<dbReference type="EMBL" id="OJIN01000084">
    <property type="protein sequence ID" value="SPD73192.1"/>
    <property type="molecule type" value="Genomic_DNA"/>
</dbReference>
<evidence type="ECO:0000256" key="11">
    <source>
        <dbReference type="ARBA" id="ARBA00023136"/>
    </source>
</evidence>
<evidence type="ECO:0000256" key="10">
    <source>
        <dbReference type="ARBA" id="ARBA00023114"/>
    </source>
</evidence>
<dbReference type="GO" id="GO:0009279">
    <property type="term" value="C:cell outer membrane"/>
    <property type="evidence" value="ECO:0007669"/>
    <property type="project" value="UniProtKB-SubCell"/>
</dbReference>
<evidence type="ECO:0000256" key="13">
    <source>
        <dbReference type="ARBA" id="ARBA00023237"/>
    </source>
</evidence>
<dbReference type="Pfam" id="PF22461">
    <property type="entry name" value="SLBB_2"/>
    <property type="match status" value="1"/>
</dbReference>
<keyword evidence="5" id="KW-0762">Sugar transport</keyword>
<keyword evidence="9" id="KW-0406">Ion transport</keyword>
<keyword evidence="3" id="KW-0813">Transport</keyword>
<dbReference type="InterPro" id="IPR003715">
    <property type="entry name" value="Poly_export_N"/>
</dbReference>
<feature type="domain" description="SLBB" evidence="17">
    <location>
        <begin position="122"/>
        <end position="202"/>
    </location>
</feature>
<keyword evidence="11 15" id="KW-0472">Membrane</keyword>
<evidence type="ECO:0000256" key="3">
    <source>
        <dbReference type="ARBA" id="ARBA00022448"/>
    </source>
</evidence>
<dbReference type="GO" id="GO:0006811">
    <property type="term" value="P:monoatomic ion transport"/>
    <property type="evidence" value="ECO:0007669"/>
    <property type="project" value="UniProtKB-KW"/>
</dbReference>
<comment type="subcellular location">
    <subcellularLocation>
        <location evidence="1">Cell outer membrane</location>
        <topology evidence="1">Multi-pass membrane protein</topology>
    </subcellularLocation>
</comment>
<reference evidence="18" key="1">
    <citation type="submission" date="2018-01" db="EMBL/GenBank/DDBJ databases">
        <authorList>
            <person name="Regsiter A."/>
            <person name="William W."/>
        </authorList>
    </citation>
    <scope>NUCLEOTIDE SEQUENCE</scope>
    <source>
        <strain evidence="18">TRIP AH-1</strain>
    </source>
</reference>
<keyword evidence="13" id="KW-0998">Cell outer membrane</keyword>
<gene>
    <name evidence="18" type="ORF">PITCH_A1740001</name>
</gene>
<dbReference type="AlphaFoldDB" id="A0A445MUW3"/>
<dbReference type="GO" id="GO:0015159">
    <property type="term" value="F:polysaccharide transmembrane transporter activity"/>
    <property type="evidence" value="ECO:0007669"/>
    <property type="project" value="InterPro"/>
</dbReference>
<dbReference type="Gene3D" id="3.10.560.10">
    <property type="entry name" value="Outer membrane lipoprotein wza domain like"/>
    <property type="match status" value="1"/>
</dbReference>
<keyword evidence="12" id="KW-0564">Palmitate</keyword>
<name>A0A445MUW3_9BACT</name>
<keyword evidence="10" id="KW-0626">Porin</keyword>
<feature type="transmembrane region" description="Helical" evidence="15">
    <location>
        <begin position="23"/>
        <end position="42"/>
    </location>
</feature>